<gene>
    <name evidence="1" type="ORF">ACFP90_24130</name>
</gene>
<keyword evidence="2" id="KW-1185">Reference proteome</keyword>
<evidence type="ECO:0000313" key="2">
    <source>
        <dbReference type="Proteomes" id="UP001596317"/>
    </source>
</evidence>
<dbReference type="Proteomes" id="UP001596317">
    <property type="component" value="Unassembled WGS sequence"/>
</dbReference>
<dbReference type="RefSeq" id="WP_224611947.1">
    <property type="nucleotide sequence ID" value="NZ_JAIQXV010000022.1"/>
</dbReference>
<proteinExistence type="predicted"/>
<dbReference type="EMBL" id="JBHSWB010000002">
    <property type="protein sequence ID" value="MFC6663137.1"/>
    <property type="molecule type" value="Genomic_DNA"/>
</dbReference>
<accession>A0ABW1ZRL9</accession>
<comment type="caution">
    <text evidence="1">The sequence shown here is derived from an EMBL/GenBank/DDBJ whole genome shotgun (WGS) entry which is preliminary data.</text>
</comment>
<evidence type="ECO:0000313" key="1">
    <source>
        <dbReference type="EMBL" id="MFC6663137.1"/>
    </source>
</evidence>
<protein>
    <submittedName>
        <fullName evidence="1">Uncharacterized protein</fullName>
    </submittedName>
</protein>
<reference evidence="2" key="1">
    <citation type="journal article" date="2019" name="Int. J. Syst. Evol. Microbiol.">
        <title>The Global Catalogue of Microorganisms (GCM) 10K type strain sequencing project: providing services to taxonomists for standard genome sequencing and annotation.</title>
        <authorList>
            <consortium name="The Broad Institute Genomics Platform"/>
            <consortium name="The Broad Institute Genome Sequencing Center for Infectious Disease"/>
            <person name="Wu L."/>
            <person name="Ma J."/>
        </authorList>
    </citation>
    <scope>NUCLEOTIDE SEQUENCE [LARGE SCALE GENOMIC DNA]</scope>
    <source>
        <strain evidence="2">CCUG 63830</strain>
    </source>
</reference>
<name>A0ABW1ZRL9_9DEIO</name>
<organism evidence="1 2">
    <name type="scientific">Deinococcus multiflagellatus</name>
    <dbReference type="NCBI Taxonomy" id="1656887"/>
    <lineage>
        <taxon>Bacteria</taxon>
        <taxon>Thermotogati</taxon>
        <taxon>Deinococcota</taxon>
        <taxon>Deinococci</taxon>
        <taxon>Deinococcales</taxon>
        <taxon>Deinococcaceae</taxon>
        <taxon>Deinococcus</taxon>
    </lineage>
</organism>
<sequence>MPEGRHDVSLGYKSRSALPGGLGKNTDAGLLPGKQIRFEAHTNLGEAAILTSARLLLMHVGLSNNSIGKIDAFGFCELIDVTFQECGFIKKFYVIYIKSALYNYESTIADQVKEIEKVSH</sequence>